<evidence type="ECO:0000256" key="1">
    <source>
        <dbReference type="SAM" id="Phobius"/>
    </source>
</evidence>
<sequence>MEATMEKTIKNLLISLMVMVVLLLGNIFLNGPVELSAFLSLIGGFLIAAICYGRTLVDRTKK</sequence>
<name>A0A0R1KK50_9LACO</name>
<feature type="transmembrane region" description="Helical" evidence="1">
    <location>
        <begin position="12"/>
        <end position="29"/>
    </location>
</feature>
<accession>A0A0R1KK50</accession>
<dbReference type="EMBL" id="AZDZ01000002">
    <property type="protein sequence ID" value="KRK80961.1"/>
    <property type="molecule type" value="Genomic_DNA"/>
</dbReference>
<gene>
    <name evidence="2" type="ORF">FD03_GL001096</name>
</gene>
<reference evidence="2 3" key="1">
    <citation type="journal article" date="2015" name="Genome Announc.">
        <title>Expanding the biotechnology potential of lactobacilli through comparative genomics of 213 strains and associated genera.</title>
        <authorList>
            <person name="Sun Z."/>
            <person name="Harris H.M."/>
            <person name="McCann A."/>
            <person name="Guo C."/>
            <person name="Argimon S."/>
            <person name="Zhang W."/>
            <person name="Yang X."/>
            <person name="Jeffery I.B."/>
            <person name="Cooney J.C."/>
            <person name="Kagawa T.F."/>
            <person name="Liu W."/>
            <person name="Song Y."/>
            <person name="Salvetti E."/>
            <person name="Wrobel A."/>
            <person name="Rasinkangas P."/>
            <person name="Parkhill J."/>
            <person name="Rea M.C."/>
            <person name="O'Sullivan O."/>
            <person name="Ritari J."/>
            <person name="Douillard F.P."/>
            <person name="Paul Ross R."/>
            <person name="Yang R."/>
            <person name="Briner A.E."/>
            <person name="Felis G.E."/>
            <person name="de Vos W.M."/>
            <person name="Barrangou R."/>
            <person name="Klaenhammer T.R."/>
            <person name="Caufield P.W."/>
            <person name="Cui Y."/>
            <person name="Zhang H."/>
            <person name="O'Toole P.W."/>
        </authorList>
    </citation>
    <scope>NUCLEOTIDE SEQUENCE [LARGE SCALE GENOMIC DNA]</scope>
    <source>
        <strain evidence="2 3">DSM 19682</strain>
    </source>
</reference>
<keyword evidence="1" id="KW-0472">Membrane</keyword>
<keyword evidence="1" id="KW-1133">Transmembrane helix</keyword>
<proteinExistence type="predicted"/>
<organism evidence="2 3">
    <name type="scientific">Companilactobacillus nodensis DSM 19682 = JCM 14932 = NBRC 107160</name>
    <dbReference type="NCBI Taxonomy" id="1423775"/>
    <lineage>
        <taxon>Bacteria</taxon>
        <taxon>Bacillati</taxon>
        <taxon>Bacillota</taxon>
        <taxon>Bacilli</taxon>
        <taxon>Lactobacillales</taxon>
        <taxon>Lactobacillaceae</taxon>
        <taxon>Companilactobacillus</taxon>
    </lineage>
</organism>
<keyword evidence="3" id="KW-1185">Reference proteome</keyword>
<evidence type="ECO:0000313" key="3">
    <source>
        <dbReference type="Proteomes" id="UP000051248"/>
    </source>
</evidence>
<keyword evidence="1" id="KW-0812">Transmembrane</keyword>
<protein>
    <submittedName>
        <fullName evidence="2">Uncharacterized protein</fullName>
    </submittedName>
</protein>
<evidence type="ECO:0000313" key="2">
    <source>
        <dbReference type="EMBL" id="KRK80961.1"/>
    </source>
</evidence>
<comment type="caution">
    <text evidence="2">The sequence shown here is derived from an EMBL/GenBank/DDBJ whole genome shotgun (WGS) entry which is preliminary data.</text>
</comment>
<dbReference type="PATRIC" id="fig|1423775.4.peg.1125"/>
<dbReference type="Proteomes" id="UP000051248">
    <property type="component" value="Unassembled WGS sequence"/>
</dbReference>
<dbReference type="AlphaFoldDB" id="A0A0R1KK50"/>
<feature type="transmembrane region" description="Helical" evidence="1">
    <location>
        <begin position="35"/>
        <end position="57"/>
    </location>
</feature>